<dbReference type="EMBL" id="VXIS01000007">
    <property type="protein sequence ID" value="KAA8914246.1"/>
    <property type="molecule type" value="Genomic_DNA"/>
</dbReference>
<organism evidence="2 3">
    <name type="scientific">Sphaerosporella brunnea</name>
    <dbReference type="NCBI Taxonomy" id="1250544"/>
    <lineage>
        <taxon>Eukaryota</taxon>
        <taxon>Fungi</taxon>
        <taxon>Dikarya</taxon>
        <taxon>Ascomycota</taxon>
        <taxon>Pezizomycotina</taxon>
        <taxon>Pezizomycetes</taxon>
        <taxon>Pezizales</taxon>
        <taxon>Pyronemataceae</taxon>
        <taxon>Sphaerosporella</taxon>
    </lineage>
</organism>
<sequence>MLQLILLSAAISLVAAFPTTTTPPTYGTPTKSPCPSICADYVNSCGMPYGGCFPDPKCTGGTAWPTFSPPPCPTTSSCTSSAPACTQSICYDYVNECGQMYGGCLLAPKCGGPKSPTFSKPPCTVKPTYTTAPTPKPKCTQKICYDMVNECGMKYGGCILTPECGGPKKPDFPKPVCPVTEGKVYNKTVTKTVTKTEVAKEKCECTAKGY</sequence>
<protein>
    <submittedName>
        <fullName evidence="2">Uncharacterized protein</fullName>
    </submittedName>
</protein>
<dbReference type="OrthoDB" id="3924764at2759"/>
<dbReference type="InParanoid" id="A0A5J5FAP8"/>
<proteinExistence type="predicted"/>
<reference evidence="2 3" key="1">
    <citation type="submission" date="2019-09" db="EMBL/GenBank/DDBJ databases">
        <title>Draft genome of the ectomycorrhizal ascomycete Sphaerosporella brunnea.</title>
        <authorList>
            <consortium name="DOE Joint Genome Institute"/>
            <person name="Benucci G.M."/>
            <person name="Marozzi G."/>
            <person name="Antonielli L."/>
            <person name="Sanchez S."/>
            <person name="Marco P."/>
            <person name="Wang X."/>
            <person name="Falini L.B."/>
            <person name="Barry K."/>
            <person name="Haridas S."/>
            <person name="Lipzen A."/>
            <person name="Labutti K."/>
            <person name="Grigoriev I.V."/>
            <person name="Murat C."/>
            <person name="Martin F."/>
            <person name="Albertini E."/>
            <person name="Donnini D."/>
            <person name="Bonito G."/>
        </authorList>
    </citation>
    <scope>NUCLEOTIDE SEQUENCE [LARGE SCALE GENOMIC DNA]</scope>
    <source>
        <strain evidence="2 3">Sb_GMNB300</strain>
    </source>
</reference>
<dbReference type="AlphaFoldDB" id="A0A5J5FAP8"/>
<feature type="chain" id="PRO_5023814499" evidence="1">
    <location>
        <begin position="17"/>
        <end position="210"/>
    </location>
</feature>
<accession>A0A5J5FAP8</accession>
<evidence type="ECO:0000313" key="2">
    <source>
        <dbReference type="EMBL" id="KAA8914246.1"/>
    </source>
</evidence>
<keyword evidence="3" id="KW-1185">Reference proteome</keyword>
<name>A0A5J5FAP8_9PEZI</name>
<evidence type="ECO:0000256" key="1">
    <source>
        <dbReference type="SAM" id="SignalP"/>
    </source>
</evidence>
<dbReference type="Proteomes" id="UP000326924">
    <property type="component" value="Unassembled WGS sequence"/>
</dbReference>
<gene>
    <name evidence="2" type="ORF">FN846DRAFT_927074</name>
</gene>
<feature type="signal peptide" evidence="1">
    <location>
        <begin position="1"/>
        <end position="16"/>
    </location>
</feature>
<comment type="caution">
    <text evidence="2">The sequence shown here is derived from an EMBL/GenBank/DDBJ whole genome shotgun (WGS) entry which is preliminary data.</text>
</comment>
<keyword evidence="1" id="KW-0732">Signal</keyword>
<evidence type="ECO:0000313" key="3">
    <source>
        <dbReference type="Proteomes" id="UP000326924"/>
    </source>
</evidence>